<accession>A0A5P8KID5</accession>
<dbReference type="InterPro" id="IPR003959">
    <property type="entry name" value="ATPase_AAA_core"/>
</dbReference>
<evidence type="ECO:0000256" key="2">
    <source>
        <dbReference type="SAM" id="MobiDB-lite"/>
    </source>
</evidence>
<name>A0A5P8KID5_9ACTN</name>
<dbReference type="KEGG" id="sphv:F9278_46005"/>
<dbReference type="GO" id="GO:0005524">
    <property type="term" value="F:ATP binding"/>
    <property type="evidence" value="ECO:0007669"/>
    <property type="project" value="InterPro"/>
</dbReference>
<sequence length="536" mass="58120">MRLECAGAESWSSEVIVVFLCESTDGGAQPCPAGAGRASSPGCPADGPGRGSGTAAWSWLLMQAGEEDKAMNGAGTKWGPLSGPSAAHNEVAQLLRSWLDQVGCTVPALIDRFTPEHFGDGAPPRRTATYERLAGRGLTWEFIEAVVDVTTDNAALQERRLAEVRAPWDAACQRAVSRRELVDSHLALRALDLAEQLRQAEQREAALLAERDRMRQVARALLMICERIRQRVDDLRLAQARGQLAEGDSSVLAWKHRLQESEWLQVVAEMERDRAQRMLVEWSQYVADLSRSLLPGGRPGEPQPTIARASAPPALDLQDGELADVDRMLGLTGQEVEIAGEVLDGFSDEFAHQNGTGEGFLQSVRLVGGQHVGLSSLPIIRSLQKGVSFHSGITVLAGPNGSGKSAVLEALALLTHCRFSNGGLPHGLSSLSRVIAGGLEARWSTSREPESRLFVSYLGTSPEGSDALLEGMDGPNRLFLLDEPEAGLHPEASARQVQWMYERVEQGCQFVIATHSMTLASLSRARIIRFRPERPP</sequence>
<dbReference type="SUPFAM" id="SSF52540">
    <property type="entry name" value="P-loop containing nucleoside triphosphate hydrolases"/>
    <property type="match status" value="1"/>
</dbReference>
<dbReference type="Proteomes" id="UP000327294">
    <property type="component" value="Chromosome"/>
</dbReference>
<dbReference type="Pfam" id="PF13304">
    <property type="entry name" value="AAA_21"/>
    <property type="match status" value="2"/>
</dbReference>
<gene>
    <name evidence="4" type="ORF">F9278_46005</name>
</gene>
<keyword evidence="1" id="KW-0175">Coiled coil</keyword>
<organism evidence="4 5">
    <name type="scientific">Streptomyces phaeolivaceus</name>
    <dbReference type="NCBI Taxonomy" id="2653200"/>
    <lineage>
        <taxon>Bacteria</taxon>
        <taxon>Bacillati</taxon>
        <taxon>Actinomycetota</taxon>
        <taxon>Actinomycetes</taxon>
        <taxon>Kitasatosporales</taxon>
        <taxon>Streptomycetaceae</taxon>
        <taxon>Streptomyces</taxon>
    </lineage>
</organism>
<evidence type="ECO:0000256" key="1">
    <source>
        <dbReference type="SAM" id="Coils"/>
    </source>
</evidence>
<protein>
    <submittedName>
        <fullName evidence="4">AAA family ATPase</fullName>
    </submittedName>
</protein>
<evidence type="ECO:0000313" key="4">
    <source>
        <dbReference type="EMBL" id="QFR02280.1"/>
    </source>
</evidence>
<dbReference type="EMBL" id="CP045096">
    <property type="protein sequence ID" value="QFR02280.1"/>
    <property type="molecule type" value="Genomic_DNA"/>
</dbReference>
<dbReference type="CDD" id="cd00267">
    <property type="entry name" value="ABC_ATPase"/>
    <property type="match status" value="1"/>
</dbReference>
<dbReference type="InterPro" id="IPR027417">
    <property type="entry name" value="P-loop_NTPase"/>
</dbReference>
<feature type="coiled-coil region" evidence="1">
    <location>
        <begin position="190"/>
        <end position="217"/>
    </location>
</feature>
<dbReference type="GO" id="GO:0016887">
    <property type="term" value="F:ATP hydrolysis activity"/>
    <property type="evidence" value="ECO:0007669"/>
    <property type="project" value="InterPro"/>
</dbReference>
<feature type="domain" description="AAA+ ATPase" evidence="3">
    <location>
        <begin position="390"/>
        <end position="533"/>
    </location>
</feature>
<dbReference type="AlphaFoldDB" id="A0A5P8KID5"/>
<dbReference type="InterPro" id="IPR051396">
    <property type="entry name" value="Bact_Antivir_Def_Nuclease"/>
</dbReference>
<dbReference type="PANTHER" id="PTHR43581:SF4">
    <property type="entry name" value="ATP_GTP PHOSPHATASE"/>
    <property type="match status" value="1"/>
</dbReference>
<feature type="region of interest" description="Disordered" evidence="2">
    <location>
        <begin position="31"/>
        <end position="50"/>
    </location>
</feature>
<reference evidence="4 5" key="1">
    <citation type="submission" date="2019-10" db="EMBL/GenBank/DDBJ databases">
        <title>Streptomyces sp. strain GY16 isolated from leaves of Broussonetia papyrifera.</title>
        <authorList>
            <person name="Mo P."/>
        </authorList>
    </citation>
    <scope>NUCLEOTIDE SEQUENCE [LARGE SCALE GENOMIC DNA]</scope>
    <source>
        <strain evidence="4 5">GY16</strain>
    </source>
</reference>
<keyword evidence="5" id="KW-1185">Reference proteome</keyword>
<dbReference type="InterPro" id="IPR003593">
    <property type="entry name" value="AAA+_ATPase"/>
</dbReference>
<evidence type="ECO:0000313" key="5">
    <source>
        <dbReference type="Proteomes" id="UP000327294"/>
    </source>
</evidence>
<proteinExistence type="predicted"/>
<dbReference type="Gene3D" id="3.40.50.300">
    <property type="entry name" value="P-loop containing nucleotide triphosphate hydrolases"/>
    <property type="match status" value="2"/>
</dbReference>
<dbReference type="PANTHER" id="PTHR43581">
    <property type="entry name" value="ATP/GTP PHOSPHATASE"/>
    <property type="match status" value="1"/>
</dbReference>
<dbReference type="SMART" id="SM00382">
    <property type="entry name" value="AAA"/>
    <property type="match status" value="1"/>
</dbReference>
<evidence type="ECO:0000259" key="3">
    <source>
        <dbReference type="SMART" id="SM00382"/>
    </source>
</evidence>